<protein>
    <recommendedName>
        <fullName evidence="5">Transmembrane protein</fullName>
    </recommendedName>
</protein>
<feature type="signal peptide" evidence="2">
    <location>
        <begin position="1"/>
        <end position="23"/>
    </location>
</feature>
<evidence type="ECO:0000313" key="3">
    <source>
        <dbReference type="EMBL" id="KAF5179751.1"/>
    </source>
</evidence>
<evidence type="ECO:0008006" key="5">
    <source>
        <dbReference type="Google" id="ProtNLM"/>
    </source>
</evidence>
<dbReference type="AlphaFoldDB" id="A0A7J6V4V2"/>
<sequence>MVISKLALLALSLLLCSSSLVVAVRHVLEDHHHQPIEISPEVLAFLNRYSIKIPKYFESKRKVPTGPNPEKSPPSPWASNLEEYEPQREVPNGPDPITSPASPIADNMNN</sequence>
<proteinExistence type="predicted"/>
<evidence type="ECO:0000313" key="4">
    <source>
        <dbReference type="Proteomes" id="UP000554482"/>
    </source>
</evidence>
<gene>
    <name evidence="3" type="ORF">FRX31_030661</name>
</gene>
<dbReference type="PANTHER" id="PTHR37380:SF1">
    <property type="entry name" value="CLE FAMILY OSCLE501 PROTEIN"/>
    <property type="match status" value="1"/>
</dbReference>
<evidence type="ECO:0000256" key="2">
    <source>
        <dbReference type="SAM" id="SignalP"/>
    </source>
</evidence>
<accession>A0A7J6V4V2</accession>
<feature type="region of interest" description="Disordered" evidence="1">
    <location>
        <begin position="60"/>
        <end position="110"/>
    </location>
</feature>
<evidence type="ECO:0000256" key="1">
    <source>
        <dbReference type="SAM" id="MobiDB-lite"/>
    </source>
</evidence>
<dbReference type="Proteomes" id="UP000554482">
    <property type="component" value="Unassembled WGS sequence"/>
</dbReference>
<feature type="compositionally biased region" description="Pro residues" evidence="1">
    <location>
        <begin position="66"/>
        <end position="76"/>
    </location>
</feature>
<reference evidence="3 4" key="1">
    <citation type="submission" date="2020-06" db="EMBL/GenBank/DDBJ databases">
        <title>Transcriptomic and genomic resources for Thalictrum thalictroides and T. hernandezii: Facilitating candidate gene discovery in an emerging model plant lineage.</title>
        <authorList>
            <person name="Arias T."/>
            <person name="Riano-Pachon D.M."/>
            <person name="Di Stilio V.S."/>
        </authorList>
    </citation>
    <scope>NUCLEOTIDE SEQUENCE [LARGE SCALE GENOMIC DNA]</scope>
    <source>
        <strain evidence="4">cv. WT478/WT964</strain>
        <tissue evidence="3">Leaves</tissue>
    </source>
</reference>
<dbReference type="PANTHER" id="PTHR37380">
    <property type="entry name" value="CLE FAMILY OSCLE501 PROTEIN"/>
    <property type="match status" value="1"/>
</dbReference>
<organism evidence="3 4">
    <name type="scientific">Thalictrum thalictroides</name>
    <name type="common">Rue-anemone</name>
    <name type="synonym">Anemone thalictroides</name>
    <dbReference type="NCBI Taxonomy" id="46969"/>
    <lineage>
        <taxon>Eukaryota</taxon>
        <taxon>Viridiplantae</taxon>
        <taxon>Streptophyta</taxon>
        <taxon>Embryophyta</taxon>
        <taxon>Tracheophyta</taxon>
        <taxon>Spermatophyta</taxon>
        <taxon>Magnoliopsida</taxon>
        <taxon>Ranunculales</taxon>
        <taxon>Ranunculaceae</taxon>
        <taxon>Thalictroideae</taxon>
        <taxon>Thalictrum</taxon>
    </lineage>
</organism>
<comment type="caution">
    <text evidence="3">The sequence shown here is derived from an EMBL/GenBank/DDBJ whole genome shotgun (WGS) entry which is preliminary data.</text>
</comment>
<keyword evidence="4" id="KW-1185">Reference proteome</keyword>
<name>A0A7J6V4V2_THATH</name>
<dbReference type="OrthoDB" id="1166605at2759"/>
<feature type="chain" id="PRO_5029766684" description="Transmembrane protein" evidence="2">
    <location>
        <begin position="24"/>
        <end position="110"/>
    </location>
</feature>
<keyword evidence="2" id="KW-0732">Signal</keyword>
<dbReference type="EMBL" id="JABWDY010038388">
    <property type="protein sequence ID" value="KAF5179751.1"/>
    <property type="molecule type" value="Genomic_DNA"/>
</dbReference>